<gene>
    <name evidence="1" type="ORF">FB460_1277</name>
</gene>
<dbReference type="Proteomes" id="UP000316196">
    <property type="component" value="Unassembled WGS sequence"/>
</dbReference>
<organism evidence="1 2">
    <name type="scientific">Propioniferax innocua</name>
    <dbReference type="NCBI Taxonomy" id="1753"/>
    <lineage>
        <taxon>Bacteria</taxon>
        <taxon>Bacillati</taxon>
        <taxon>Actinomycetota</taxon>
        <taxon>Actinomycetes</taxon>
        <taxon>Propionibacteriales</taxon>
        <taxon>Propionibacteriaceae</taxon>
        <taxon>Propioniferax</taxon>
    </lineage>
</organism>
<protein>
    <submittedName>
        <fullName evidence="1">Uncharacterized protein</fullName>
    </submittedName>
</protein>
<dbReference type="AlphaFoldDB" id="A0A542ZSY3"/>
<reference evidence="1 2" key="1">
    <citation type="submission" date="2019-06" db="EMBL/GenBank/DDBJ databases">
        <title>Sequencing the genomes of 1000 actinobacteria strains.</title>
        <authorList>
            <person name="Klenk H.-P."/>
        </authorList>
    </citation>
    <scope>NUCLEOTIDE SEQUENCE [LARGE SCALE GENOMIC DNA]</scope>
    <source>
        <strain evidence="1 2">DSM 8251</strain>
    </source>
</reference>
<proteinExistence type="predicted"/>
<keyword evidence="2" id="KW-1185">Reference proteome</keyword>
<comment type="caution">
    <text evidence="1">The sequence shown here is derived from an EMBL/GenBank/DDBJ whole genome shotgun (WGS) entry which is preliminary data.</text>
</comment>
<sequence length="56" mass="5947">MGWPVWGVRPVEGIPWWGIVDGRSGVMVRASPESLGEGVAPIRGGASMRLCGIDKI</sequence>
<name>A0A542ZSY3_9ACTN</name>
<accession>A0A542ZSY3</accession>
<dbReference type="EMBL" id="VFOR01000001">
    <property type="protein sequence ID" value="TQL63463.1"/>
    <property type="molecule type" value="Genomic_DNA"/>
</dbReference>
<evidence type="ECO:0000313" key="2">
    <source>
        <dbReference type="Proteomes" id="UP000316196"/>
    </source>
</evidence>
<evidence type="ECO:0000313" key="1">
    <source>
        <dbReference type="EMBL" id="TQL63463.1"/>
    </source>
</evidence>